<accession>A0A2P9D9Q0</accession>
<feature type="region of interest" description="Disordered" evidence="2">
    <location>
        <begin position="2169"/>
        <end position="2204"/>
    </location>
</feature>
<evidence type="ECO:0000259" key="6">
    <source>
        <dbReference type="Pfam" id="PF15447"/>
    </source>
</evidence>
<feature type="domain" description="Plasmodium falciparum erythrocyte membrane protein 1 acidic terminal segment" evidence="5">
    <location>
        <begin position="2606"/>
        <end position="3046"/>
    </location>
</feature>
<evidence type="ECO:0000259" key="7">
    <source>
        <dbReference type="Pfam" id="PF21807"/>
    </source>
</evidence>
<feature type="compositionally biased region" description="Polar residues" evidence="2">
    <location>
        <begin position="1113"/>
        <end position="1122"/>
    </location>
</feature>
<keyword evidence="1" id="KW-0175">Coiled coil</keyword>
<feature type="domain" description="Duffy-binding-like" evidence="3">
    <location>
        <begin position="582"/>
        <end position="720"/>
    </location>
</feature>
<feature type="region of interest" description="Disordered" evidence="2">
    <location>
        <begin position="2574"/>
        <end position="2597"/>
    </location>
</feature>
<dbReference type="Pfam" id="PF22672">
    <property type="entry name" value="DBL_C"/>
    <property type="match status" value="3"/>
</dbReference>
<dbReference type="Pfam" id="PF15445">
    <property type="entry name" value="ATS"/>
    <property type="match status" value="1"/>
</dbReference>
<organism evidence="9 10">
    <name type="scientific">Plasmodium reichenowi</name>
    <dbReference type="NCBI Taxonomy" id="5854"/>
    <lineage>
        <taxon>Eukaryota</taxon>
        <taxon>Sar</taxon>
        <taxon>Alveolata</taxon>
        <taxon>Apicomplexa</taxon>
        <taxon>Aconoidasida</taxon>
        <taxon>Haemosporida</taxon>
        <taxon>Plasmodiidae</taxon>
        <taxon>Plasmodium</taxon>
        <taxon>Plasmodium (Laverania)</taxon>
    </lineage>
</organism>
<dbReference type="FunFam" id="1.10.1900.40:FF:000001">
    <property type="entry name" value="Erythrocyte membrane protein 1"/>
    <property type="match status" value="1"/>
</dbReference>
<dbReference type="SUPFAM" id="SSF140924">
    <property type="entry name" value="Duffy binding domain-like"/>
    <property type="match status" value="6"/>
</dbReference>
<feature type="region of interest" description="Disordered" evidence="2">
    <location>
        <begin position="1316"/>
        <end position="1369"/>
    </location>
</feature>
<feature type="domain" description="Plasmodium falciparum erythrocyte membrane protein-1 N-terminal segment" evidence="6">
    <location>
        <begin position="21"/>
        <end position="55"/>
    </location>
</feature>
<dbReference type="InterPro" id="IPR042202">
    <property type="entry name" value="Duffy-ag-bd_sf"/>
</dbReference>
<feature type="compositionally biased region" description="Polar residues" evidence="2">
    <location>
        <begin position="1357"/>
        <end position="1367"/>
    </location>
</feature>
<feature type="region of interest" description="Disordered" evidence="2">
    <location>
        <begin position="2124"/>
        <end position="2144"/>
    </location>
</feature>
<feature type="region of interest" description="Disordered" evidence="2">
    <location>
        <begin position="1448"/>
        <end position="1517"/>
    </location>
</feature>
<dbReference type="InterPro" id="IPR004258">
    <property type="entry name" value="DBL"/>
</dbReference>
<evidence type="ECO:0000259" key="3">
    <source>
        <dbReference type="Pfam" id="PF03011"/>
    </source>
</evidence>
<feature type="region of interest" description="Disordered" evidence="2">
    <location>
        <begin position="2723"/>
        <end position="2745"/>
    </location>
</feature>
<feature type="domain" description="PfEMP1 CIDRalpha1" evidence="7">
    <location>
        <begin position="510"/>
        <end position="566"/>
    </location>
</feature>
<evidence type="ECO:0000259" key="8">
    <source>
        <dbReference type="Pfam" id="PF22672"/>
    </source>
</evidence>
<dbReference type="InterPro" id="IPR049158">
    <property type="entry name" value="PfEMP1_CIDRalpha1_dom"/>
</dbReference>
<evidence type="ECO:0000259" key="4">
    <source>
        <dbReference type="Pfam" id="PF05424"/>
    </source>
</evidence>
<feature type="compositionally biased region" description="Low complexity" evidence="2">
    <location>
        <begin position="1328"/>
        <end position="1351"/>
    </location>
</feature>
<proteinExistence type="predicted"/>
<feature type="compositionally biased region" description="Pro residues" evidence="2">
    <location>
        <begin position="2175"/>
        <end position="2184"/>
    </location>
</feature>
<feature type="domain" description="Duffy-antigen binding" evidence="4">
    <location>
        <begin position="2271"/>
        <end position="2428"/>
    </location>
</feature>
<dbReference type="Pfam" id="PF21807">
    <property type="entry name" value="PfEMP1_CIDRalpha1_dom"/>
    <property type="match status" value="1"/>
</dbReference>
<gene>
    <name evidence="9" type="ORF">PRG01_0711500</name>
</gene>
<feature type="region of interest" description="Disordered" evidence="2">
    <location>
        <begin position="1104"/>
        <end position="1123"/>
    </location>
</feature>
<feature type="compositionally biased region" description="Polar residues" evidence="2">
    <location>
        <begin position="2770"/>
        <end position="2779"/>
    </location>
</feature>
<sequence>MAPGNGGGGGNDAEKYKNATDAKELFDLIGGTIQKRAHKEALDRSRSDLHGFLSKVEFAGGEKTNVFKECDIDEKYETNVTDGHSNPCEGRAQDRFSDTQGAECFWRRIRGSNDTVGACAPLRRLSLCDQNLEHIDPQKIRTTHNLYVDVLLAAKYEGEMIVNKLKKYDKDNYNSRICTELARSFADIGDIIRGKDLYRRDKEKKDKLETKLKEYFKKIYEGLDPDARKHYEGDNANYYLLREDWWELNRLNVWKAITCKSENAKYFRNACSNNETHTYEKCRCAGGTVPTYFDYVPQFLRWFEEWAEDFCRKKKKKLPHVRTNCRGDDENGKKYCSSNGYDCEETIYRIGQLVMGKGCTNCSVWCRLYESWIDNQKQEFLKQKNKYTNEISSSKRQKRSATKNYKGYDKEFYDELQRNYGNVDAFLKLLNNEKECTSINEEKEKIDFTKHADKNSNNEGTFYHSEYCKPCPICGVEKKIDGTFEARKITDKKCERRRLYKPAPDIEPTVIDVLSLGDKSEEIKNKIYTFCDERNSSNSSTLYDEWKCYYGNKDNEACILGKDKKNKSKDDPEEIQKSFNDFFNFWVGNLLSDTIHWRTQLSKCLNYNELKKCEKGCNKNCRCFKKWITQKQNEWTTIKEHFVKQTDIPEGDYYTTLELVLENYYLPIIKDAYGGLNSVDEMQNILDSNKKKGKLTKDDALDVLFKHEKDDADKCKETQEDCQRKKFKNPCSGEIGGDSKRNPLLAHKVAQILQEKAQEQLGENKSKLRAYADKGEYALGVNSSELNNVCNIKLEHSNRDTTTAPKVCNNKAEDRLKIGKEWSLKSDMSYGEVVLPPRREHMCTSNLEYLDTNSVGLTGANASDSLLGDVLLTAKMEGQDIKNKLTKNGDDSLICRALKYSFADIGDIIRGRDMWDKDIGEIKTQRNLQTVFGNIKKQLNGKGNYTEGDPYTKLRKDWWEANRDQVWNAMRCSNIDITCESGTPYDDYIPQRLRWMTEWAEWYCKKQYSLYDELFIQCSTCMERKKGTKCTQGTPECEKCTAACKKYNDFIKKWKQQWNKMKIQYITLYSNAGDSARTSFGNYPDKQQVVEFLHKLQEEYKTATKDVKGSTKAPATTPNTPYKTAEGYVHQELPNTGCQTQKEFCFYKNGVPPPNSTRGTPNDKYTFKETPHGYDLACKCKDRTEPTEDSRGRSATQPEDIPLGAEDTESEHDTSHEDSDIENEAEEPEESTHHDTEATATVENICNIVKTALTNNDNIKAACSQKYGGNNSRLGWKCIPTNTTATGGAKTGDNNGSICIPPRRRKMYVTPLIKWANGKTTGGGESVSGGTVSQQEQEQQQQQQQQQQQVQEDSHSTDGTSDQTAPQQPDPLLKAFVESAAVETFFLWHRYKKEWEARKAAEQAELNGGLFNLPFGAGSTGLVGAPSVGPFGGPQPGIPGLGVGAGVPGFGREPSESWVTGADGTRTLSGSGGVEEPSQPGALMDDNLKGKPGIRAPGSSSDSSDDPNNPENQLKLGVIPPSFLRQMFYTIADYRDILVGKTPNGIDEVIVSGSGDKDKEGKDASSKLTMQQLSDKIEQHIKSLSQQSGNNKATRVITLSTSGDTPSSWWEENAKDIWNGMICALTYEESEEISAQGTHKITQIENFQTLLDKIKKKDGKEKGEQEGEYHYKIVKLQDTSGDTKALASTAPPTSSPSNGTTLDSFVKRPPFFRYLEEWGENFCGTRQRFLKDVKKACREKDGGGEKYCGGDGHDCEDGEHRHNEMFAQLDCPGCAKQCRKYKIWIQKKEKEFNNQKSKYDGEREKLTKDKSSGGDNNCCKEIQNYDSAAGFLKALKHCKDDQSGEEKDEDKKNKLDFDDVHKTFSRSTYCKACPIYGVNYKRGNYIPLDEKDYKGKGGGGGNENDKDPMEINILVLGCKGNDKHNDKELEKLNTACKNTGLLEDTCVQKWNCQKKKNGIHECNINDASKSVKSQYFENKISFKILFQSWIIDFLEYYNKSKERITRCINDANSCKQVCNNKCDYVKQWLNKKEGEWEIIKNFYNENLKSEGEDIASRVKSFFQQQPFDSYAEEAKKVVHDETKRDDLWGCNDNLQSKVKQDEKQHCDFISNLIKKLKEKIDTCKTTHRDQPPLPRDKTQSPCGNTPTLVEDIDTLDDIDTPIEIVPGVCTGDTPSQPPAVPEVPPTSKETKKGDKQVEPKEDEICEKGKSVKCENVGKSSKIKVPMDPKNDGDKDRNNDGNDNKCGGIEIDKHGEWKTPKDFGYSILSEKIYVSPRRQKLCVKDLDQAQNETELKTKLLTVAANEGYNLAIKYNYYKDKYTVPPCHALKYSFYDYQHIILGDDLIENDSNHIETKLKDVFKQTSGNNSQDTNELKQKRESFWNDNKHCVWSAMQCGYNEGIKKGNKGTFIISECNDSMPTEFDGVPQFPMWFTEWSEDFCNQKNEQLSKLVRGCTGCTVTAGGGNKTYQKNDKECTDCTAACEVYKKWIEKWQGQYEKQKNIFPIDKHKYEDDIDVIQSTDGHEYLGTDLKNNTCNIGNTTDYCICMNVRSLTEKNMSESLEYPPIEIEGKCTCKPPPPVPPPSPAPPLTPPPLPSDNTSDILKTTLPFGIALALTSIAFLFLKKKTKSSVDMLRVMEIPQKDYGMPTKLSPNRYIPYKSAQYRGKRYIYLEGDSGTDSGYTDHYSDITSSSESEYEELDISDIYVPRDPKYKTLIEVVLEPSKRDTQSGNNIPSDIQSDDTPSNKFTDIEWNTLKDDFISQYLPNIQPNDVSNDYTSGNSPTNTNNTTPSHDNIDNNNHPTPSHHSMYQKPFIMSIHDRNLYTGEEYNYDMANIVDSPYSGTKNPTSSNRDSYSGIDLINDSLNSDQPIDIYDEVLKRKENELFGTNHTKNTSNNSVAKNTYSDPIHNQLDLLHKWLDRHRDMCEKLKNDNERLAKLKEEWENETHSGNKHSDIPYELNTDVSFKIDMDNPKPMNQFSNMDINPDKYIVDNNNPVDTPTNPNLVENNITPVDENPTNPNLVQIEMSVKSHKLVKEKYPIADVWDI</sequence>
<name>A0A2P9D9Q0_PLARE</name>
<evidence type="ECO:0000256" key="2">
    <source>
        <dbReference type="SAM" id="MobiDB-lite"/>
    </source>
</evidence>
<feature type="compositionally biased region" description="Basic and acidic residues" evidence="2">
    <location>
        <begin position="1183"/>
        <end position="1192"/>
    </location>
</feature>
<evidence type="ECO:0000313" key="9">
    <source>
        <dbReference type="EMBL" id="SOV77764.1"/>
    </source>
</evidence>
<evidence type="ECO:0000313" key="10">
    <source>
        <dbReference type="Proteomes" id="UP000240500"/>
    </source>
</evidence>
<dbReference type="FunFam" id="1.20.58.830:FF:000003">
    <property type="entry name" value="Erythrocyte membrane protein 1, PfEMP1"/>
    <property type="match status" value="1"/>
</dbReference>
<protein>
    <submittedName>
        <fullName evidence="9">Erythrocyte membrane protein 1, PfEMP1, putative</fullName>
    </submittedName>
</protein>
<dbReference type="InterPro" id="IPR029210">
    <property type="entry name" value="PfEMP1_NTS"/>
</dbReference>
<feature type="compositionally biased region" description="Low complexity" evidence="2">
    <location>
        <begin position="2780"/>
        <end position="2791"/>
    </location>
</feature>
<dbReference type="GO" id="GO:0046789">
    <property type="term" value="F:host cell surface receptor binding"/>
    <property type="evidence" value="ECO:0007669"/>
    <property type="project" value="InterPro"/>
</dbReference>
<feature type="compositionally biased region" description="Low complexity" evidence="2">
    <location>
        <begin position="1683"/>
        <end position="1697"/>
    </location>
</feature>
<feature type="domain" description="Duffy-binding-like" evidence="8">
    <location>
        <begin position="305"/>
        <end position="465"/>
    </location>
</feature>
<evidence type="ECO:0000259" key="5">
    <source>
        <dbReference type="Pfam" id="PF15445"/>
    </source>
</evidence>
<dbReference type="Gene3D" id="1.10.1900.40">
    <property type="entry name" value="Acidic terminal segments, variant surface antigen of PfEMP1"/>
    <property type="match status" value="2"/>
</dbReference>
<dbReference type="OrthoDB" id="10579465at2759"/>
<feature type="region of interest" description="Disordered" evidence="2">
    <location>
        <begin position="1149"/>
        <end position="1168"/>
    </location>
</feature>
<dbReference type="VEuPathDB" id="PlasmoDB:PRG01_0711500"/>
<dbReference type="InterPro" id="IPR054595">
    <property type="entry name" value="DBL_C"/>
</dbReference>
<dbReference type="GO" id="GO:0016020">
    <property type="term" value="C:membrane"/>
    <property type="evidence" value="ECO:0007669"/>
    <property type="project" value="InterPro"/>
</dbReference>
<dbReference type="Gene3D" id="1.20.58.830">
    <property type="match status" value="4"/>
</dbReference>
<feature type="domain" description="Duffy-antigen binding" evidence="4">
    <location>
        <begin position="117"/>
        <end position="301"/>
    </location>
</feature>
<dbReference type="Gene3D" id="1.20.58.1930">
    <property type="match status" value="2"/>
</dbReference>
<feature type="region of interest" description="Disordered" evidence="2">
    <location>
        <begin position="1683"/>
        <end position="1702"/>
    </location>
</feature>
<dbReference type="Pfam" id="PF05424">
    <property type="entry name" value="Duffy_binding"/>
    <property type="match status" value="4"/>
</dbReference>
<feature type="domain" description="Duffy-binding-like" evidence="8">
    <location>
        <begin position="2434"/>
        <end position="2520"/>
    </location>
</feature>
<feature type="region of interest" description="Disordered" evidence="2">
    <location>
        <begin position="2216"/>
        <end position="2248"/>
    </location>
</feature>
<dbReference type="InterPro" id="IPR044932">
    <property type="entry name" value="PfEMP1_ATS_sf"/>
</dbReference>
<feature type="coiled-coil region" evidence="1">
    <location>
        <begin position="2918"/>
        <end position="2945"/>
    </location>
</feature>
<feature type="compositionally biased region" description="Polar residues" evidence="2">
    <location>
        <begin position="2728"/>
        <end position="2745"/>
    </location>
</feature>
<feature type="compositionally biased region" description="Basic and acidic residues" evidence="2">
    <location>
        <begin position="2188"/>
        <end position="2199"/>
    </location>
</feature>
<feature type="compositionally biased region" description="Acidic residues" evidence="2">
    <location>
        <begin position="1219"/>
        <end position="1229"/>
    </location>
</feature>
<dbReference type="FunFam" id="1.20.58.830:FF:000002">
    <property type="entry name" value="Erythrocyte membrane protein 1, PfEMP1"/>
    <property type="match status" value="1"/>
</dbReference>
<feature type="compositionally biased region" description="Pro residues" evidence="2">
    <location>
        <begin position="2575"/>
        <end position="2595"/>
    </location>
</feature>
<feature type="compositionally biased region" description="Polar residues" evidence="2">
    <location>
        <begin position="2796"/>
        <end position="2807"/>
    </location>
</feature>
<reference evidence="9 10" key="1">
    <citation type="submission" date="2016-09" db="EMBL/GenBank/DDBJ databases">
        <authorList>
            <consortium name="Pathogen Informatics"/>
        </authorList>
    </citation>
    <scope>NUCLEOTIDE SEQUENCE [LARGE SCALE GENOMIC DNA]</scope>
</reference>
<dbReference type="Gene3D" id="1.20.1310.20">
    <property type="entry name" value="Duffy-antigen binding domain"/>
    <property type="match status" value="4"/>
</dbReference>
<feature type="coiled-coil region" evidence="1">
    <location>
        <begin position="377"/>
        <end position="404"/>
    </location>
</feature>
<dbReference type="EMBL" id="LT969570">
    <property type="protein sequence ID" value="SOV77764.1"/>
    <property type="molecule type" value="Genomic_DNA"/>
</dbReference>
<feature type="region of interest" description="Disordered" evidence="2">
    <location>
        <begin position="2770"/>
        <end position="2807"/>
    </location>
</feature>
<dbReference type="Proteomes" id="UP000240500">
    <property type="component" value="Chromosome 7"/>
</dbReference>
<dbReference type="Pfam" id="PF15447">
    <property type="entry name" value="NTS"/>
    <property type="match status" value="1"/>
</dbReference>
<dbReference type="Pfam" id="PF03011">
    <property type="entry name" value="PFEMP"/>
    <property type="match status" value="2"/>
</dbReference>
<feature type="region of interest" description="Disordered" evidence="2">
    <location>
        <begin position="1183"/>
        <end position="1239"/>
    </location>
</feature>
<dbReference type="VEuPathDB" id="PlasmoDB:PRCDC_0400100"/>
<feature type="domain" description="Duffy-antigen binding" evidence="4">
    <location>
        <begin position="1298"/>
        <end position="1654"/>
    </location>
</feature>
<feature type="compositionally biased region" description="Basic and acidic residues" evidence="2">
    <location>
        <begin position="2224"/>
        <end position="2242"/>
    </location>
</feature>
<feature type="domain" description="Duffy-antigen binding" evidence="4">
    <location>
        <begin position="833"/>
        <end position="994"/>
    </location>
</feature>
<dbReference type="InterPro" id="IPR029211">
    <property type="entry name" value="PfEMP1_ATS"/>
</dbReference>
<evidence type="ECO:0000256" key="1">
    <source>
        <dbReference type="SAM" id="Coils"/>
    </source>
</evidence>
<feature type="compositionally biased region" description="Basic and acidic residues" evidence="2">
    <location>
        <begin position="2124"/>
        <end position="2138"/>
    </location>
</feature>
<dbReference type="InterPro" id="IPR008602">
    <property type="entry name" value="Duffy-antigen-binding"/>
</dbReference>
<feature type="domain" description="Duffy-binding-like" evidence="8">
    <location>
        <begin position="1717"/>
        <end position="1867"/>
    </location>
</feature>
<feature type="domain" description="Duffy-binding-like" evidence="3">
    <location>
        <begin position="1985"/>
        <end position="2130"/>
    </location>
</feature>